<protein>
    <submittedName>
        <fullName evidence="1">Uncharacterized protein</fullName>
    </submittedName>
</protein>
<organism evidence="1">
    <name type="scientific">viral metagenome</name>
    <dbReference type="NCBI Taxonomy" id="1070528"/>
    <lineage>
        <taxon>unclassified sequences</taxon>
        <taxon>metagenomes</taxon>
        <taxon>organismal metagenomes</taxon>
    </lineage>
</organism>
<dbReference type="Pfam" id="PF19474">
    <property type="entry name" value="DUF6011"/>
    <property type="match status" value="1"/>
</dbReference>
<name>A0A6M3M795_9ZZZZ</name>
<dbReference type="AlphaFoldDB" id="A0A6M3M795"/>
<sequence>MKSTRCLICGRLLTNSKSVERGIGPVCRARLLKEYKTEEAEDSG</sequence>
<evidence type="ECO:0000313" key="1">
    <source>
        <dbReference type="EMBL" id="QJB03647.1"/>
    </source>
</evidence>
<dbReference type="EMBL" id="MT143855">
    <property type="protein sequence ID" value="QJB03647.1"/>
    <property type="molecule type" value="Genomic_DNA"/>
</dbReference>
<gene>
    <name evidence="1" type="ORF">MM171B00591_0007</name>
</gene>
<reference evidence="1" key="1">
    <citation type="submission" date="2020-03" db="EMBL/GenBank/DDBJ databases">
        <title>The deep terrestrial virosphere.</title>
        <authorList>
            <person name="Holmfeldt K."/>
            <person name="Nilsson E."/>
            <person name="Simone D."/>
            <person name="Lopez-Fernandez M."/>
            <person name="Wu X."/>
            <person name="de Brujin I."/>
            <person name="Lundin D."/>
            <person name="Andersson A."/>
            <person name="Bertilsson S."/>
            <person name="Dopson M."/>
        </authorList>
    </citation>
    <scope>NUCLEOTIDE SEQUENCE</scope>
    <source>
        <strain evidence="1">MM171B00591</strain>
    </source>
</reference>
<accession>A0A6M3M795</accession>
<proteinExistence type="predicted"/>
<dbReference type="InterPro" id="IPR046053">
    <property type="entry name" value="DUF6011"/>
</dbReference>